<organism evidence="1 2">
    <name type="scientific">Serendipita indica (strain DSM 11827)</name>
    <name type="common">Root endophyte fungus</name>
    <name type="synonym">Piriformospora indica</name>
    <dbReference type="NCBI Taxonomy" id="1109443"/>
    <lineage>
        <taxon>Eukaryota</taxon>
        <taxon>Fungi</taxon>
        <taxon>Dikarya</taxon>
        <taxon>Basidiomycota</taxon>
        <taxon>Agaricomycotina</taxon>
        <taxon>Agaricomycetes</taxon>
        <taxon>Sebacinales</taxon>
        <taxon>Serendipitaceae</taxon>
        <taxon>Serendipita</taxon>
    </lineage>
</organism>
<keyword evidence="2" id="KW-1185">Reference proteome</keyword>
<accession>G4U0C4</accession>
<gene>
    <name evidence="1" type="ORF">PIIN_11002</name>
</gene>
<dbReference type="HOGENOM" id="CLU_2559126_0_0_1"/>
<sequence>MSSIRARRPTWGKENCSENYNRINLGSSSMHWDQYASDLDEFIQDSNEPPHTSPFRIKFDNTLYEDEDEYEEDMPQVLLKTL</sequence>
<dbReference type="Proteomes" id="UP000007148">
    <property type="component" value="Unassembled WGS sequence"/>
</dbReference>
<evidence type="ECO:0000313" key="1">
    <source>
        <dbReference type="EMBL" id="CCA77017.1"/>
    </source>
</evidence>
<dbReference type="AlphaFoldDB" id="G4U0C4"/>
<comment type="caution">
    <text evidence="1">The sequence shown here is derived from an EMBL/GenBank/DDBJ whole genome shotgun (WGS) entry which is preliminary data.</text>
</comment>
<dbReference type="EMBL" id="CAFZ01001191">
    <property type="protein sequence ID" value="CCA77017.1"/>
    <property type="molecule type" value="Genomic_DNA"/>
</dbReference>
<protein>
    <submittedName>
        <fullName evidence="1">Uncharacterized protein</fullName>
    </submittedName>
</protein>
<dbReference type="InParanoid" id="G4U0C4"/>
<name>G4U0C4_SERID</name>
<evidence type="ECO:0000313" key="2">
    <source>
        <dbReference type="Proteomes" id="UP000007148"/>
    </source>
</evidence>
<reference evidence="1 2" key="1">
    <citation type="journal article" date="2011" name="PLoS Pathog.">
        <title>Endophytic Life Strategies Decoded by Genome and Transcriptome Analyses of the Mutualistic Root Symbiont Piriformospora indica.</title>
        <authorList>
            <person name="Zuccaro A."/>
            <person name="Lahrmann U."/>
            <person name="Guldener U."/>
            <person name="Langen G."/>
            <person name="Pfiffi S."/>
            <person name="Biedenkopf D."/>
            <person name="Wong P."/>
            <person name="Samans B."/>
            <person name="Grimm C."/>
            <person name="Basiewicz M."/>
            <person name="Murat C."/>
            <person name="Martin F."/>
            <person name="Kogel K.H."/>
        </authorList>
    </citation>
    <scope>NUCLEOTIDE SEQUENCE [LARGE SCALE GENOMIC DNA]</scope>
    <source>
        <strain evidence="1 2">DSM 11827</strain>
    </source>
</reference>
<proteinExistence type="predicted"/>